<feature type="region of interest" description="Disordered" evidence="2">
    <location>
        <begin position="264"/>
        <end position="297"/>
    </location>
</feature>
<keyword evidence="4" id="KW-1185">Reference proteome</keyword>
<evidence type="ECO:0000313" key="3">
    <source>
        <dbReference type="EMBL" id="MFD0690960.1"/>
    </source>
</evidence>
<keyword evidence="1" id="KW-0175">Coiled coil</keyword>
<feature type="coiled-coil region" evidence="1">
    <location>
        <begin position="41"/>
        <end position="68"/>
    </location>
</feature>
<proteinExistence type="predicted"/>
<organism evidence="3 4">
    <name type="scientific">Actinomadura fibrosa</name>
    <dbReference type="NCBI Taxonomy" id="111802"/>
    <lineage>
        <taxon>Bacteria</taxon>
        <taxon>Bacillati</taxon>
        <taxon>Actinomycetota</taxon>
        <taxon>Actinomycetes</taxon>
        <taxon>Streptosporangiales</taxon>
        <taxon>Thermomonosporaceae</taxon>
        <taxon>Actinomadura</taxon>
    </lineage>
</organism>
<comment type="caution">
    <text evidence="3">The sequence shown here is derived from an EMBL/GenBank/DDBJ whole genome shotgun (WGS) entry which is preliminary data.</text>
</comment>
<evidence type="ECO:0000256" key="2">
    <source>
        <dbReference type="SAM" id="MobiDB-lite"/>
    </source>
</evidence>
<protein>
    <submittedName>
        <fullName evidence="3">Uncharacterized protein</fullName>
    </submittedName>
</protein>
<evidence type="ECO:0000256" key="1">
    <source>
        <dbReference type="SAM" id="Coils"/>
    </source>
</evidence>
<dbReference type="RefSeq" id="WP_131758020.1">
    <property type="nucleotide sequence ID" value="NZ_CAACUY010000042.1"/>
</dbReference>
<dbReference type="EMBL" id="JBHTGP010000025">
    <property type="protein sequence ID" value="MFD0690960.1"/>
    <property type="molecule type" value="Genomic_DNA"/>
</dbReference>
<evidence type="ECO:0000313" key="4">
    <source>
        <dbReference type="Proteomes" id="UP001597063"/>
    </source>
</evidence>
<accession>A0ABW2Y288</accession>
<reference evidence="4" key="1">
    <citation type="journal article" date="2019" name="Int. J. Syst. Evol. Microbiol.">
        <title>The Global Catalogue of Microorganisms (GCM) 10K type strain sequencing project: providing services to taxonomists for standard genome sequencing and annotation.</title>
        <authorList>
            <consortium name="The Broad Institute Genomics Platform"/>
            <consortium name="The Broad Institute Genome Sequencing Center for Infectious Disease"/>
            <person name="Wu L."/>
            <person name="Ma J."/>
        </authorList>
    </citation>
    <scope>NUCLEOTIDE SEQUENCE [LARGE SCALE GENOMIC DNA]</scope>
    <source>
        <strain evidence="4">JCM 9371</strain>
    </source>
</reference>
<dbReference type="Proteomes" id="UP001597063">
    <property type="component" value="Unassembled WGS sequence"/>
</dbReference>
<sequence>MSNQHPDPITEGFLHSGQRLVQIVTMATAVQQGCVRRMTRLRIAEQARDEEARRAEEQARRAEAAEARSRWGRAHDPTWLRRADLLDVADTWGAAVPYATGNTSASSAVRKCEQRLREIHPHAMSHYDRLRSEGQEELVAMANAAPFFARDPNVRTGEPVSQREELSEGTGFEWAATVHGPHRGEWEQARQEQRARAITAALGDRQHSQGGREPEPGDLRAVLEATTNLPDEVITKVVPASGAARRPGPAEQVRLAAEGFPMSVEDALQAAAEKPSNTPSARRTHDQTPDRNRRRNL</sequence>
<gene>
    <name evidence="3" type="ORF">ACFQZM_41165</name>
</gene>
<name>A0ABW2Y288_9ACTN</name>